<evidence type="ECO:0000313" key="2">
    <source>
        <dbReference type="EMBL" id="SBW03487.1"/>
    </source>
</evidence>
<keyword evidence="1" id="KW-0472">Membrane</keyword>
<feature type="transmembrane region" description="Helical" evidence="1">
    <location>
        <begin position="12"/>
        <end position="32"/>
    </location>
</feature>
<dbReference type="InterPro" id="IPR052712">
    <property type="entry name" value="Acid_resist_chaperone_HdeD"/>
</dbReference>
<organism evidence="2">
    <name type="scientific">uncultured Dysgonomonas sp</name>
    <dbReference type="NCBI Taxonomy" id="206096"/>
    <lineage>
        <taxon>Bacteria</taxon>
        <taxon>Pseudomonadati</taxon>
        <taxon>Bacteroidota</taxon>
        <taxon>Bacteroidia</taxon>
        <taxon>Bacteroidales</taxon>
        <taxon>Dysgonomonadaceae</taxon>
        <taxon>Dysgonomonas</taxon>
        <taxon>environmental samples</taxon>
    </lineage>
</organism>
<feature type="transmembrane region" description="Helical" evidence="1">
    <location>
        <begin position="157"/>
        <end position="178"/>
    </location>
</feature>
<dbReference type="EMBL" id="FLUL01000001">
    <property type="protein sequence ID" value="SBW03487.1"/>
    <property type="molecule type" value="Genomic_DNA"/>
</dbReference>
<dbReference type="InterPro" id="IPR005325">
    <property type="entry name" value="DUF308_memb"/>
</dbReference>
<dbReference type="GO" id="GO:0005886">
    <property type="term" value="C:plasma membrane"/>
    <property type="evidence" value="ECO:0007669"/>
    <property type="project" value="TreeGrafter"/>
</dbReference>
<dbReference type="PANTHER" id="PTHR34989">
    <property type="entry name" value="PROTEIN HDED"/>
    <property type="match status" value="1"/>
</dbReference>
<keyword evidence="1" id="KW-0812">Transmembrane</keyword>
<feature type="transmembrane region" description="Helical" evidence="1">
    <location>
        <begin position="97"/>
        <end position="119"/>
    </location>
</feature>
<dbReference type="AlphaFoldDB" id="A0A212JVS6"/>
<feature type="transmembrane region" description="Helical" evidence="1">
    <location>
        <begin position="38"/>
        <end position="61"/>
    </location>
</feature>
<reference evidence="2" key="1">
    <citation type="submission" date="2016-04" db="EMBL/GenBank/DDBJ databases">
        <authorList>
            <person name="Evans L.H."/>
            <person name="Alamgir A."/>
            <person name="Owens N."/>
            <person name="Weber N.D."/>
            <person name="Virtaneva K."/>
            <person name="Barbian K."/>
            <person name="Babar A."/>
            <person name="Rosenke K."/>
        </authorList>
    </citation>
    <scope>NUCLEOTIDE SEQUENCE</scope>
    <source>
        <strain evidence="2">86-2</strain>
    </source>
</reference>
<evidence type="ECO:0000256" key="1">
    <source>
        <dbReference type="SAM" id="Phobius"/>
    </source>
</evidence>
<evidence type="ECO:0008006" key="3">
    <source>
        <dbReference type="Google" id="ProtNLM"/>
    </source>
</evidence>
<feature type="transmembrane region" description="Helical" evidence="1">
    <location>
        <begin position="131"/>
        <end position="151"/>
    </location>
</feature>
<feature type="transmembrane region" description="Helical" evidence="1">
    <location>
        <begin position="73"/>
        <end position="91"/>
    </location>
</feature>
<keyword evidence="1" id="KW-1133">Transmembrane helix</keyword>
<name>A0A212JVS6_9BACT</name>
<accession>A0A212JVS6</accession>
<dbReference type="RefSeq" id="WP_296950080.1">
    <property type="nucleotide sequence ID" value="NZ_LT599021.1"/>
</dbReference>
<dbReference type="Pfam" id="PF03729">
    <property type="entry name" value="DUF308"/>
    <property type="match status" value="2"/>
</dbReference>
<proteinExistence type="predicted"/>
<sequence length="199" mass="22395">MRNDLFYSVKQAVKYWWVSLLIGLLAIMLGIWCLTSPWTTITALSIVFSVTFFVSGVFEIIFAVSNKNTLKGWGWTLVSGIIDLLFGIILISMSPEVIAIVLSYFVGFWVMFQSIWGIGGAVELQRNGAKGWGWLLTLAVLGVILSFIFIMSPVLTSGFIVALISISFISYGFFRIYLGMRLKSLHKEMENIEKETHNE</sequence>
<gene>
    <name evidence="2" type="ORF">KL86DYS2_12445</name>
</gene>
<dbReference type="PANTHER" id="PTHR34989:SF1">
    <property type="entry name" value="PROTEIN HDED"/>
    <property type="match status" value="1"/>
</dbReference>
<protein>
    <recommendedName>
        <fullName evidence="3">Acid-resistance membrane protein</fullName>
    </recommendedName>
</protein>